<dbReference type="EnsemblMetazoa" id="GAUT006099-RA">
    <property type="protein sequence ID" value="GAUT006099-PA"/>
    <property type="gene ID" value="GAUT006099"/>
</dbReference>
<dbReference type="PANTHER" id="PTHR46171">
    <property type="entry name" value="GH10160P"/>
    <property type="match status" value="1"/>
</dbReference>
<evidence type="ECO:0000313" key="6">
    <source>
        <dbReference type="Proteomes" id="UP000078200"/>
    </source>
</evidence>
<dbReference type="InterPro" id="IPR001841">
    <property type="entry name" value="Znf_RING"/>
</dbReference>
<dbReference type="Proteomes" id="UP000078200">
    <property type="component" value="Unassembled WGS sequence"/>
</dbReference>
<dbReference type="Pfam" id="PF13639">
    <property type="entry name" value="zf-RING_2"/>
    <property type="match status" value="1"/>
</dbReference>
<keyword evidence="6" id="KW-1185">Reference proteome</keyword>
<dbReference type="PROSITE" id="PS50089">
    <property type="entry name" value="ZF_RING_2"/>
    <property type="match status" value="1"/>
</dbReference>
<dbReference type="Gene3D" id="3.30.40.10">
    <property type="entry name" value="Zinc/RING finger domain, C3HC4 (zinc finger)"/>
    <property type="match status" value="1"/>
</dbReference>
<reference evidence="5" key="1">
    <citation type="submission" date="2020-05" db="UniProtKB">
        <authorList>
            <consortium name="EnsemblMetazoa"/>
        </authorList>
    </citation>
    <scope>IDENTIFICATION</scope>
    <source>
        <strain evidence="5">TTRI</strain>
    </source>
</reference>
<dbReference type="GO" id="GO:0008270">
    <property type="term" value="F:zinc ion binding"/>
    <property type="evidence" value="ECO:0007669"/>
    <property type="project" value="UniProtKB-KW"/>
</dbReference>
<dbReference type="GO" id="GO:0016567">
    <property type="term" value="P:protein ubiquitination"/>
    <property type="evidence" value="ECO:0007669"/>
    <property type="project" value="TreeGrafter"/>
</dbReference>
<dbReference type="VEuPathDB" id="VectorBase:GAUT006099"/>
<name>A0A1A9UIL8_GLOAU</name>
<accession>A0A1A9UIL8</accession>
<dbReference type="InterPro" id="IPR013083">
    <property type="entry name" value="Znf_RING/FYVE/PHD"/>
</dbReference>
<proteinExistence type="predicted"/>
<evidence type="ECO:0000259" key="4">
    <source>
        <dbReference type="PROSITE" id="PS50089"/>
    </source>
</evidence>
<evidence type="ECO:0000256" key="2">
    <source>
        <dbReference type="ARBA" id="ARBA00022833"/>
    </source>
</evidence>
<feature type="domain" description="RING-type" evidence="4">
    <location>
        <begin position="71"/>
        <end position="112"/>
    </location>
</feature>
<dbReference type="GO" id="GO:0061630">
    <property type="term" value="F:ubiquitin protein ligase activity"/>
    <property type="evidence" value="ECO:0007669"/>
    <property type="project" value="TreeGrafter"/>
</dbReference>
<evidence type="ECO:0000313" key="5">
    <source>
        <dbReference type="EnsemblMetazoa" id="GAUT006099-PA"/>
    </source>
</evidence>
<sequence>MSYDRYEALYLLRNSSAQTLDIGDYESEPSENNAFQECLNWARRHWRCLQIKKLPSYRYNPEIRRSNQTFCSVCLENFELNQTVRKLGCSHEFHSQCVDKWLNLKATCPLCRTAPL</sequence>
<evidence type="ECO:0000256" key="3">
    <source>
        <dbReference type="PROSITE-ProRule" id="PRU00175"/>
    </source>
</evidence>
<dbReference type="PANTHER" id="PTHR46171:SF3">
    <property type="entry name" value="GH10160P"/>
    <property type="match status" value="1"/>
</dbReference>
<dbReference type="SMART" id="SM00184">
    <property type="entry name" value="RING"/>
    <property type="match status" value="1"/>
</dbReference>
<protein>
    <submittedName>
        <fullName evidence="5">RING-type domain-containing protein</fullName>
    </submittedName>
</protein>
<keyword evidence="2" id="KW-0862">Zinc</keyword>
<dbReference type="STRING" id="7395.A0A1A9UIL8"/>
<keyword evidence="1 3" id="KW-0479">Metal-binding</keyword>
<dbReference type="SUPFAM" id="SSF57850">
    <property type="entry name" value="RING/U-box"/>
    <property type="match status" value="1"/>
</dbReference>
<organism evidence="5 6">
    <name type="scientific">Glossina austeni</name>
    <name type="common">Savannah tsetse fly</name>
    <dbReference type="NCBI Taxonomy" id="7395"/>
    <lineage>
        <taxon>Eukaryota</taxon>
        <taxon>Metazoa</taxon>
        <taxon>Ecdysozoa</taxon>
        <taxon>Arthropoda</taxon>
        <taxon>Hexapoda</taxon>
        <taxon>Insecta</taxon>
        <taxon>Pterygota</taxon>
        <taxon>Neoptera</taxon>
        <taxon>Endopterygota</taxon>
        <taxon>Diptera</taxon>
        <taxon>Brachycera</taxon>
        <taxon>Muscomorpha</taxon>
        <taxon>Hippoboscoidea</taxon>
        <taxon>Glossinidae</taxon>
        <taxon>Glossina</taxon>
    </lineage>
</organism>
<evidence type="ECO:0000256" key="1">
    <source>
        <dbReference type="ARBA" id="ARBA00022771"/>
    </source>
</evidence>
<keyword evidence="1 3" id="KW-0863">Zinc-finger</keyword>
<dbReference type="AlphaFoldDB" id="A0A1A9UIL8"/>